<accession>A0A075H2R9</accession>
<evidence type="ECO:0000313" key="2">
    <source>
        <dbReference type="EMBL" id="AIF08243.1"/>
    </source>
</evidence>
<feature type="transmembrane region" description="Helical" evidence="1">
    <location>
        <begin position="206"/>
        <end position="226"/>
    </location>
</feature>
<sequence>MSEGEQYLLDKEAWGQRELLEVICRRHFVLGNQGLLELSWHVNGRDGRNLSACLRSLNRHLKQLSLIGVLDEGDPPVLSIGRLPILPMVMPSWQQALVWALVSGFVTIAGSLWATHLDPSSATLGSSVIQSALLTFTLPVIGSALLASYARLLLAARFEIDAGHLIPLAIPVLSPVWPFGIVATLGQLRPDLQPVPDRRSLGFIELVVPTVLFFCGTVLTLVGLSLTANQPPAYEAAPIILDTNFLIETLNSMGFGTDLALKLQWIHPTGLAGIGLSIVGWGLLLPIPGFPGDRILHALIGPVEMTHESNQTSLFISTLAFLLLIFISTEYWPWLLLAAIAAWRRFSPEQTPSPFVVDEYAGLDEVSMRQIGSVLLAILVLGYPGLEPSHELGGWDEGLSTDTWPSFIGFEDGQAEVELTLEPAGIMPVSGWLQMRVEGAPTGGWQIYSECLDDRGVCRFDDATQASPGSVTINLARNQMEASEQTFRLVILLDVANHVSEHVIVFHPTGVTSPIDPLWVMVEDTQTPRICVEIMVVDGDYVNLTNYDPFWSFENETSLGPGTHDLCMRGHEGALQSLSMRDDQYRRIGPSILLSRENLSNDVLFLPVEGTQPIIQISNGEWQIPEWFESDSEYMITRGEAGSSFCPSTDVIAEVNASGDWDRDLADRSSILLPAGEVGNATLKFDASGWLALCQGTTMLASYRVVEGPDVMVEPGTLSSRMPNGEFSIVNRENTSMSISLDWTGDAVAWDNWEAWAPSEVAAMSSVTANASVHGAPSAWWAAWVTADEDGITLHFAARAMEGA</sequence>
<evidence type="ECO:0000256" key="1">
    <source>
        <dbReference type="SAM" id="Phobius"/>
    </source>
</evidence>
<reference evidence="2" key="1">
    <citation type="journal article" date="2014" name="Genome Biol. Evol.">
        <title>Pangenome evidence for extensive interdomain horizontal transfer affecting lineage core and shell genes in uncultured planktonic thaumarchaeota and euryarchaeota.</title>
        <authorList>
            <person name="Deschamps P."/>
            <person name="Zivanovic Y."/>
            <person name="Moreira D."/>
            <person name="Rodriguez-Valera F."/>
            <person name="Lopez-Garcia P."/>
        </authorList>
    </citation>
    <scope>NUCLEOTIDE SEQUENCE</scope>
</reference>
<protein>
    <submittedName>
        <fullName evidence="2">Uncharacterized protein</fullName>
    </submittedName>
</protein>
<feature type="transmembrane region" description="Helical" evidence="1">
    <location>
        <begin position="96"/>
        <end position="116"/>
    </location>
</feature>
<feature type="transmembrane region" description="Helical" evidence="1">
    <location>
        <begin position="128"/>
        <end position="153"/>
    </location>
</feature>
<name>A0A075H2R9_9EURY</name>
<feature type="transmembrane region" description="Helical" evidence="1">
    <location>
        <begin position="165"/>
        <end position="186"/>
    </location>
</feature>
<dbReference type="AlphaFoldDB" id="A0A075H2R9"/>
<feature type="transmembrane region" description="Helical" evidence="1">
    <location>
        <begin position="314"/>
        <end position="343"/>
    </location>
</feature>
<dbReference type="EMBL" id="KF900825">
    <property type="protein sequence ID" value="AIF08243.1"/>
    <property type="molecule type" value="Genomic_DNA"/>
</dbReference>
<keyword evidence="1" id="KW-0472">Membrane</keyword>
<proteinExistence type="predicted"/>
<organism evidence="2">
    <name type="scientific">uncultured marine group II/III euryarchaeote KM3_27_E07</name>
    <dbReference type="NCBI Taxonomy" id="1456430"/>
    <lineage>
        <taxon>Archaea</taxon>
        <taxon>Methanobacteriati</taxon>
        <taxon>Methanobacteriota</taxon>
        <taxon>environmental samples</taxon>
    </lineage>
</organism>
<keyword evidence="1" id="KW-0812">Transmembrane</keyword>
<keyword evidence="1" id="KW-1133">Transmembrane helix</keyword>